<accession>A0ABN6FWQ3</accession>
<sequence>MKRSLLALMLLAAVPFAASAADGISYNYVEGGYMKTDTGGDADGWAVNGSWAFHPSFHVFGGYTDQNVDNIYGADFDQWHLGVGYNHTLSQKVDLVSQVAYQSVDFGGMSQKHDGYTAEVGVRAALTPMLEGYAGAGYGDLEHSNGEFYAKLGTQVKFNQNWGIAGDVKFVSGDTQWFVGPRLSW</sequence>
<name>A0ABN6FWQ3_9GAMM</name>
<dbReference type="NCBIfam" id="NF041455">
    <property type="entry name" value="DSF_Ax21"/>
    <property type="match status" value="1"/>
</dbReference>
<feature type="signal peptide" evidence="1">
    <location>
        <begin position="1"/>
        <end position="20"/>
    </location>
</feature>
<evidence type="ECO:0000313" key="3">
    <source>
        <dbReference type="Proteomes" id="UP000681317"/>
    </source>
</evidence>
<gene>
    <name evidence="2" type="ORF">LYSCAS_11220</name>
</gene>
<dbReference type="RefSeq" id="WP_213436567.1">
    <property type="nucleotide sequence ID" value="NZ_AP024545.1"/>
</dbReference>
<dbReference type="SUPFAM" id="SSF56935">
    <property type="entry name" value="Porins"/>
    <property type="match status" value="1"/>
</dbReference>
<evidence type="ECO:0000313" key="2">
    <source>
        <dbReference type="EMBL" id="BCT92098.1"/>
    </source>
</evidence>
<reference evidence="2 3" key="1">
    <citation type="submission" date="2021-03" db="EMBL/GenBank/DDBJ databases">
        <title>Complete Genome Sequences of Two Lysobacter Strains Isolated from Sea Water (Lysobacter caseinilyticus) and Soil (Lysobacter helvus) in South Korea.</title>
        <authorList>
            <person name="Watanabe Y."/>
            <person name="Arakawa K."/>
        </authorList>
    </citation>
    <scope>NUCLEOTIDE SEQUENCE [LARGE SCALE GENOMIC DNA]</scope>
    <source>
        <strain evidence="2 3">KVB24</strain>
    </source>
</reference>
<dbReference type="EMBL" id="AP024545">
    <property type="protein sequence ID" value="BCT92098.1"/>
    <property type="molecule type" value="Genomic_DNA"/>
</dbReference>
<feature type="chain" id="PRO_5045983016" evidence="1">
    <location>
        <begin position="21"/>
        <end position="185"/>
    </location>
</feature>
<evidence type="ECO:0000256" key="1">
    <source>
        <dbReference type="SAM" id="SignalP"/>
    </source>
</evidence>
<dbReference type="Proteomes" id="UP000681317">
    <property type="component" value="Chromosome"/>
</dbReference>
<dbReference type="InterPro" id="IPR023614">
    <property type="entry name" value="Porin_dom_sf"/>
</dbReference>
<proteinExistence type="predicted"/>
<dbReference type="Gene3D" id="2.40.160.10">
    <property type="entry name" value="Porin"/>
    <property type="match status" value="1"/>
</dbReference>
<keyword evidence="3" id="KW-1185">Reference proteome</keyword>
<keyword evidence="1" id="KW-0732">Signal</keyword>
<organism evidence="2 3">
    <name type="scientific">Noviluteimonas caseinilytica</name>
    <dbReference type="NCBI Taxonomy" id="2675101"/>
    <lineage>
        <taxon>Bacteria</taxon>
        <taxon>Pseudomonadati</taxon>
        <taxon>Pseudomonadota</taxon>
        <taxon>Gammaproteobacteria</taxon>
        <taxon>Lysobacterales</taxon>
        <taxon>Lysobacteraceae</taxon>
        <taxon>Noviluteimonas</taxon>
    </lineage>
</organism>
<dbReference type="InterPro" id="IPR026364">
    <property type="entry name" value="Ax21"/>
</dbReference>
<protein>
    <submittedName>
        <fullName evidence="2">Ax21 family protein</fullName>
    </submittedName>
</protein>